<evidence type="ECO:0000259" key="1">
    <source>
        <dbReference type="Pfam" id="PF06985"/>
    </source>
</evidence>
<feature type="domain" description="Heterokaryon incompatibility" evidence="1">
    <location>
        <begin position="27"/>
        <end position="110"/>
    </location>
</feature>
<dbReference type="Pfam" id="PF06985">
    <property type="entry name" value="HET"/>
    <property type="match status" value="1"/>
</dbReference>
<dbReference type="Proteomes" id="UP001175000">
    <property type="component" value="Unassembled WGS sequence"/>
</dbReference>
<dbReference type="AlphaFoldDB" id="A0AA40C0S0"/>
<reference evidence="2" key="1">
    <citation type="submission" date="2023-06" db="EMBL/GenBank/DDBJ databases">
        <title>Genome-scale phylogeny and comparative genomics of the fungal order Sordariales.</title>
        <authorList>
            <consortium name="Lawrence Berkeley National Laboratory"/>
            <person name="Hensen N."/>
            <person name="Bonometti L."/>
            <person name="Westerberg I."/>
            <person name="Brannstrom I.O."/>
            <person name="Guillou S."/>
            <person name="Cros-Aarteil S."/>
            <person name="Calhoun S."/>
            <person name="Haridas S."/>
            <person name="Kuo A."/>
            <person name="Mondo S."/>
            <person name="Pangilinan J."/>
            <person name="Riley R."/>
            <person name="Labutti K."/>
            <person name="Andreopoulos B."/>
            <person name="Lipzen A."/>
            <person name="Chen C."/>
            <person name="Yanf M."/>
            <person name="Daum C."/>
            <person name="Ng V."/>
            <person name="Clum A."/>
            <person name="Steindorff A."/>
            <person name="Ohm R."/>
            <person name="Martin F."/>
            <person name="Silar P."/>
            <person name="Natvig D."/>
            <person name="Lalanne C."/>
            <person name="Gautier V."/>
            <person name="Ament-Velasquez S.L."/>
            <person name="Kruys A."/>
            <person name="Hutchinson M.I."/>
            <person name="Powell A.J."/>
            <person name="Barry K."/>
            <person name="Miller A.N."/>
            <person name="Grigoriev I.V."/>
            <person name="Debuchy R."/>
            <person name="Gladieux P."/>
            <person name="Thoren M.H."/>
            <person name="Johannesson H."/>
        </authorList>
    </citation>
    <scope>NUCLEOTIDE SEQUENCE</scope>
    <source>
        <strain evidence="2">CBS 606.72</strain>
    </source>
</reference>
<dbReference type="EMBL" id="JAULSU010000004">
    <property type="protein sequence ID" value="KAK0620827.1"/>
    <property type="molecule type" value="Genomic_DNA"/>
</dbReference>
<proteinExistence type="predicted"/>
<name>A0AA40C0S0_9PEZI</name>
<gene>
    <name evidence="2" type="ORF">B0T14DRAFT_538098</name>
</gene>
<dbReference type="PANTHER" id="PTHR10622">
    <property type="entry name" value="HET DOMAIN-CONTAINING PROTEIN"/>
    <property type="match status" value="1"/>
</dbReference>
<accession>A0AA40C0S0</accession>
<comment type="caution">
    <text evidence="2">The sequence shown here is derived from an EMBL/GenBank/DDBJ whole genome shotgun (WGS) entry which is preliminary data.</text>
</comment>
<evidence type="ECO:0000313" key="2">
    <source>
        <dbReference type="EMBL" id="KAK0620827.1"/>
    </source>
</evidence>
<dbReference type="InterPro" id="IPR010730">
    <property type="entry name" value="HET"/>
</dbReference>
<keyword evidence="3" id="KW-1185">Reference proteome</keyword>
<evidence type="ECO:0000313" key="3">
    <source>
        <dbReference type="Proteomes" id="UP001175000"/>
    </source>
</evidence>
<sequence length="252" mass="28863">MMRLLKCGGNGELKLAGPFPPDSIPPYAILSHTWGSEEITFEDLRDGTGVDKRGWLKLEFCTDQARRDGFKHVWVDTCCIDKANSIELQAAINSMFKWYQNAGRCYVYLLAGARLFRQSRWFTRGWTLQELLAPQSVDFFTRERNRLGSRRDLEEEIHTITKIPLSALRGDDLSTFSIDERLGWLDGRQTTLPEDMAYCLLGILGVFMPVIHGETVENAKRRLLKEAHSLQKQLAVKNWRDSPQSPLSKKEA</sequence>
<protein>
    <submittedName>
        <fullName evidence="2">Heterokaryon incompatibility</fullName>
    </submittedName>
</protein>
<organism evidence="2 3">
    <name type="scientific">Immersiella caudata</name>
    <dbReference type="NCBI Taxonomy" id="314043"/>
    <lineage>
        <taxon>Eukaryota</taxon>
        <taxon>Fungi</taxon>
        <taxon>Dikarya</taxon>
        <taxon>Ascomycota</taxon>
        <taxon>Pezizomycotina</taxon>
        <taxon>Sordariomycetes</taxon>
        <taxon>Sordariomycetidae</taxon>
        <taxon>Sordariales</taxon>
        <taxon>Lasiosphaeriaceae</taxon>
        <taxon>Immersiella</taxon>
    </lineage>
</organism>
<dbReference type="PANTHER" id="PTHR10622:SF13">
    <property type="entry name" value="NACHT DOMAIN-CONTAINING PROTEIN"/>
    <property type="match status" value="1"/>
</dbReference>